<evidence type="ECO:0000256" key="2">
    <source>
        <dbReference type="ARBA" id="ARBA00010615"/>
    </source>
</evidence>
<evidence type="ECO:0000256" key="9">
    <source>
        <dbReference type="SAM" id="MobiDB-lite"/>
    </source>
</evidence>
<evidence type="ECO:0000256" key="4">
    <source>
        <dbReference type="ARBA" id="ARBA00022723"/>
    </source>
</evidence>
<dbReference type="RefSeq" id="XP_040741586.1">
    <property type="nucleotide sequence ID" value="XM_040884758.1"/>
</dbReference>
<dbReference type="STRING" id="61395.A0A1Y1W2F7"/>
<evidence type="ECO:0000256" key="6">
    <source>
        <dbReference type="ARBA" id="ARBA00022833"/>
    </source>
</evidence>
<evidence type="ECO:0000256" key="8">
    <source>
        <dbReference type="SAM" id="Coils"/>
    </source>
</evidence>
<dbReference type="InterPro" id="IPR024964">
    <property type="entry name" value="CTLH/CRA"/>
</dbReference>
<dbReference type="PANTHER" id="PTHR12170:SF2">
    <property type="entry name" value="E3 UBIQUITIN-PROTEIN TRANSFERASE MAEA"/>
    <property type="match status" value="1"/>
</dbReference>
<dbReference type="GO" id="GO:0005634">
    <property type="term" value="C:nucleus"/>
    <property type="evidence" value="ECO:0007669"/>
    <property type="project" value="TreeGrafter"/>
</dbReference>
<evidence type="ECO:0000259" key="10">
    <source>
        <dbReference type="PROSITE" id="PS50897"/>
    </source>
</evidence>
<evidence type="ECO:0000256" key="7">
    <source>
        <dbReference type="PROSITE-ProRule" id="PRU01215"/>
    </source>
</evidence>
<dbReference type="InterPro" id="IPR006595">
    <property type="entry name" value="CTLH_C"/>
</dbReference>
<evidence type="ECO:0000313" key="13">
    <source>
        <dbReference type="Proteomes" id="UP000193922"/>
    </source>
</evidence>
<dbReference type="GO" id="GO:0008270">
    <property type="term" value="F:zinc ion binding"/>
    <property type="evidence" value="ECO:0007669"/>
    <property type="project" value="UniProtKB-KW"/>
</dbReference>
<accession>A0A1Y1W2F7</accession>
<dbReference type="GeneID" id="63801406"/>
<dbReference type="GO" id="GO:0043161">
    <property type="term" value="P:proteasome-mediated ubiquitin-dependent protein catabolic process"/>
    <property type="evidence" value="ECO:0007669"/>
    <property type="project" value="InterPro"/>
</dbReference>
<keyword evidence="8" id="KW-0175">Coiled coil</keyword>
<gene>
    <name evidence="12" type="ORF">DL89DRAFT_225498</name>
</gene>
<evidence type="ECO:0000256" key="5">
    <source>
        <dbReference type="ARBA" id="ARBA00022771"/>
    </source>
</evidence>
<feature type="coiled-coil region" evidence="8">
    <location>
        <begin position="65"/>
        <end position="92"/>
    </location>
</feature>
<feature type="region of interest" description="Disordered" evidence="9">
    <location>
        <begin position="30"/>
        <end position="49"/>
    </location>
</feature>
<dbReference type="Proteomes" id="UP000193922">
    <property type="component" value="Unassembled WGS sequence"/>
</dbReference>
<dbReference type="PROSITE" id="PS50897">
    <property type="entry name" value="CTLH"/>
    <property type="match status" value="1"/>
</dbReference>
<dbReference type="Pfam" id="PF10607">
    <property type="entry name" value="CTLH"/>
    <property type="match status" value="1"/>
</dbReference>
<dbReference type="OrthoDB" id="1933455at2759"/>
<keyword evidence="5 7" id="KW-0863">Zinc-finger</keyword>
<reference evidence="12 13" key="1">
    <citation type="submission" date="2016-07" db="EMBL/GenBank/DDBJ databases">
        <title>Pervasive Adenine N6-methylation of Active Genes in Fungi.</title>
        <authorList>
            <consortium name="DOE Joint Genome Institute"/>
            <person name="Mondo S.J."/>
            <person name="Dannebaum R.O."/>
            <person name="Kuo R.C."/>
            <person name="Labutti K."/>
            <person name="Haridas S."/>
            <person name="Kuo A."/>
            <person name="Salamov A."/>
            <person name="Ahrendt S.R."/>
            <person name="Lipzen A."/>
            <person name="Sullivan W."/>
            <person name="Andreopoulos W.B."/>
            <person name="Clum A."/>
            <person name="Lindquist E."/>
            <person name="Daum C."/>
            <person name="Ramamoorthy G.K."/>
            <person name="Gryganskyi A."/>
            <person name="Culley D."/>
            <person name="Magnuson J.K."/>
            <person name="James T.Y."/>
            <person name="O'Malley M.A."/>
            <person name="Stajich J.E."/>
            <person name="Spatafora J.W."/>
            <person name="Visel A."/>
            <person name="Grigoriev I.V."/>
        </authorList>
    </citation>
    <scope>NUCLEOTIDE SEQUENCE [LARGE SCALE GENOMIC DNA]</scope>
    <source>
        <strain evidence="12 13">ATCC 12442</strain>
    </source>
</reference>
<feature type="domain" description="RING-Gid-type" evidence="11">
    <location>
        <begin position="312"/>
        <end position="382"/>
    </location>
</feature>
<evidence type="ECO:0000259" key="11">
    <source>
        <dbReference type="PROSITE" id="PS51867"/>
    </source>
</evidence>
<dbReference type="SMART" id="SM00668">
    <property type="entry name" value="CTLH"/>
    <property type="match status" value="1"/>
</dbReference>
<feature type="domain" description="CTLH" evidence="10">
    <location>
        <begin position="177"/>
        <end position="214"/>
    </location>
</feature>
<proteinExistence type="inferred from homology"/>
<evidence type="ECO:0000256" key="3">
    <source>
        <dbReference type="ARBA" id="ARBA00022490"/>
    </source>
</evidence>
<dbReference type="EMBL" id="MCFD01000011">
    <property type="protein sequence ID" value="ORX67740.1"/>
    <property type="molecule type" value="Genomic_DNA"/>
</dbReference>
<keyword evidence="13" id="KW-1185">Reference proteome</keyword>
<dbReference type="GO" id="GO:0034657">
    <property type="term" value="C:GID complex"/>
    <property type="evidence" value="ECO:0007669"/>
    <property type="project" value="TreeGrafter"/>
</dbReference>
<dbReference type="InterPro" id="IPR044063">
    <property type="entry name" value="ZF_RING_GID"/>
</dbReference>
<dbReference type="InterPro" id="IPR013144">
    <property type="entry name" value="CRA_dom"/>
</dbReference>
<dbReference type="SMART" id="SM00757">
    <property type="entry name" value="CRA"/>
    <property type="match status" value="1"/>
</dbReference>
<evidence type="ECO:0000313" key="12">
    <source>
        <dbReference type="EMBL" id="ORX67740.1"/>
    </source>
</evidence>
<keyword evidence="6" id="KW-0862">Zinc</keyword>
<sequence length="397" mass="45360">MDKINVEQMLAIEEPFMKVPLEQLKRAVRQSQKQAERDTKDVSSTVSSLIKRSGSAEAGDINGALDGMIDRLKTLKRKLEVVKQEEALLIQRSKQRAMQLNELSTFTSSTQPEFERWCRTRLDRVLIDYMLRSGHTSTAQQLIDSNGLEHFADSSLFTLVMRIERDLKEQHLCRSTLQWCADNRSALRKIDSSLEFELRLQEYIELIRARNTAEAIVYAKKHLVAWSETQMPRIQRAMTLLAFPPDTPCPPYRAMFDIGRWDTLAQEFRMVIFQLHHLPSQPLLHLLLQTGLSALKTPACISDDDAEHNRNCPVCQRDTLGKLAQDLPLSHHVNSNLVCRITGENMNEDNPPMRLPNGYVYSFNSLNEMAANNSGKVKCPRTSETFGLAECKKLFIS</sequence>
<dbReference type="PROSITE" id="PS51867">
    <property type="entry name" value="ZF_RING_GID"/>
    <property type="match status" value="1"/>
</dbReference>
<dbReference type="GO" id="GO:0061630">
    <property type="term" value="F:ubiquitin protein ligase activity"/>
    <property type="evidence" value="ECO:0007669"/>
    <property type="project" value="InterPro"/>
</dbReference>
<dbReference type="GO" id="GO:0005737">
    <property type="term" value="C:cytoplasm"/>
    <property type="evidence" value="ECO:0007669"/>
    <property type="project" value="UniProtKB-SubCell"/>
</dbReference>
<comment type="caution">
    <text evidence="12">The sequence shown here is derived from an EMBL/GenBank/DDBJ whole genome shotgun (WGS) entry which is preliminary data.</text>
</comment>
<dbReference type="AlphaFoldDB" id="A0A1Y1W2F7"/>
<evidence type="ECO:0008006" key="14">
    <source>
        <dbReference type="Google" id="ProtNLM"/>
    </source>
</evidence>
<feature type="zinc finger region" description="RING-Gid-type" evidence="7">
    <location>
        <begin position="312"/>
        <end position="382"/>
    </location>
</feature>
<dbReference type="PANTHER" id="PTHR12170">
    <property type="entry name" value="MACROPHAGE ERYTHROBLAST ATTACHER-RELATED"/>
    <property type="match status" value="1"/>
</dbReference>
<comment type="subcellular location">
    <subcellularLocation>
        <location evidence="1">Cytoplasm</location>
    </subcellularLocation>
</comment>
<dbReference type="InterPro" id="IPR045098">
    <property type="entry name" value="Fyv10_fam"/>
</dbReference>
<evidence type="ECO:0000256" key="1">
    <source>
        <dbReference type="ARBA" id="ARBA00004496"/>
    </source>
</evidence>
<dbReference type="CDD" id="cd16659">
    <property type="entry name" value="RING-Ubox_Emp"/>
    <property type="match status" value="1"/>
</dbReference>
<protein>
    <recommendedName>
        <fullName evidence="14">CTLH domain-containing protein</fullName>
    </recommendedName>
</protein>
<organism evidence="12 13">
    <name type="scientific">Linderina pennispora</name>
    <dbReference type="NCBI Taxonomy" id="61395"/>
    <lineage>
        <taxon>Eukaryota</taxon>
        <taxon>Fungi</taxon>
        <taxon>Fungi incertae sedis</taxon>
        <taxon>Zoopagomycota</taxon>
        <taxon>Kickxellomycotina</taxon>
        <taxon>Kickxellomycetes</taxon>
        <taxon>Kickxellales</taxon>
        <taxon>Kickxellaceae</taxon>
        <taxon>Linderina</taxon>
    </lineage>
</organism>
<comment type="similarity">
    <text evidence="2">Belongs to the FYV10 family.</text>
</comment>
<keyword evidence="3" id="KW-0963">Cytoplasm</keyword>
<keyword evidence="4" id="KW-0479">Metal-binding</keyword>
<name>A0A1Y1W2F7_9FUNG</name>